<accession>A0A2S6GQ11</accession>
<dbReference type="RefSeq" id="WP_104479484.1">
    <property type="nucleotide sequence ID" value="NZ_CP154825.1"/>
</dbReference>
<sequence>MDAAEITRAFEAAFDGALVFHAFADYLRDYDLYVFTMGREYFRYRFVHCVSAEVRTQLTGELWSRSLDDAFTTEDLDNAPDDGFVWGVRWQEMHPGLKLVANSARAEYWRVRIGIPFHEAVVESNTQVITLVFADLVVDPVAGGHTPFTIRD</sequence>
<comment type="caution">
    <text evidence="2">The sequence shown here is derived from an EMBL/GenBank/DDBJ whole genome shotgun (WGS) entry which is preliminary data.</text>
</comment>
<name>A0A2S6GQ11_9PSEU</name>
<evidence type="ECO:0000313" key="2">
    <source>
        <dbReference type="EMBL" id="PPK67355.1"/>
    </source>
</evidence>
<dbReference type="Pfam" id="PF24712">
    <property type="entry name" value="YxiG_2"/>
    <property type="match status" value="1"/>
</dbReference>
<dbReference type="AlphaFoldDB" id="A0A2S6GQ11"/>
<protein>
    <recommendedName>
        <fullName evidence="1">YxiG-like domain-containing protein</fullName>
    </recommendedName>
</protein>
<feature type="domain" description="YxiG-like" evidence="1">
    <location>
        <begin position="2"/>
        <end position="150"/>
    </location>
</feature>
<gene>
    <name evidence="2" type="ORF">CLV40_10718</name>
</gene>
<evidence type="ECO:0000313" key="3">
    <source>
        <dbReference type="Proteomes" id="UP000239203"/>
    </source>
</evidence>
<organism evidence="2 3">
    <name type="scientific">Actinokineospora auranticolor</name>
    <dbReference type="NCBI Taxonomy" id="155976"/>
    <lineage>
        <taxon>Bacteria</taxon>
        <taxon>Bacillati</taxon>
        <taxon>Actinomycetota</taxon>
        <taxon>Actinomycetes</taxon>
        <taxon>Pseudonocardiales</taxon>
        <taxon>Pseudonocardiaceae</taxon>
        <taxon>Actinokineospora</taxon>
    </lineage>
</organism>
<reference evidence="2 3" key="1">
    <citation type="submission" date="2018-02" db="EMBL/GenBank/DDBJ databases">
        <title>Genomic Encyclopedia of Archaeal and Bacterial Type Strains, Phase II (KMG-II): from individual species to whole genera.</title>
        <authorList>
            <person name="Goeker M."/>
        </authorList>
    </citation>
    <scope>NUCLEOTIDE SEQUENCE [LARGE SCALE GENOMIC DNA]</scope>
    <source>
        <strain evidence="2 3">YU 961-1</strain>
    </source>
</reference>
<proteinExistence type="predicted"/>
<evidence type="ECO:0000259" key="1">
    <source>
        <dbReference type="Pfam" id="PF24712"/>
    </source>
</evidence>
<dbReference type="OrthoDB" id="3685701at2"/>
<keyword evidence="3" id="KW-1185">Reference proteome</keyword>
<dbReference type="InterPro" id="IPR058188">
    <property type="entry name" value="YxiG-like"/>
</dbReference>
<dbReference type="Proteomes" id="UP000239203">
    <property type="component" value="Unassembled WGS sequence"/>
</dbReference>
<dbReference type="EMBL" id="PTIX01000007">
    <property type="protein sequence ID" value="PPK67355.1"/>
    <property type="molecule type" value="Genomic_DNA"/>
</dbReference>